<keyword evidence="2" id="KW-1185">Reference proteome</keyword>
<evidence type="ECO:0000313" key="1">
    <source>
        <dbReference type="EMBL" id="KAK4524632.1"/>
    </source>
</evidence>
<organism evidence="1 2">
    <name type="scientific">Galdieria yellowstonensis</name>
    <dbReference type="NCBI Taxonomy" id="3028027"/>
    <lineage>
        <taxon>Eukaryota</taxon>
        <taxon>Rhodophyta</taxon>
        <taxon>Bangiophyceae</taxon>
        <taxon>Galdieriales</taxon>
        <taxon>Galdieriaceae</taxon>
        <taxon>Galdieria</taxon>
    </lineage>
</organism>
<dbReference type="SUPFAM" id="SSF48576">
    <property type="entry name" value="Terpenoid synthases"/>
    <property type="match status" value="1"/>
</dbReference>
<comment type="caution">
    <text evidence="1">The sequence shown here is derived from an EMBL/GenBank/DDBJ whole genome shotgun (WGS) entry which is preliminary data.</text>
</comment>
<dbReference type="EMBL" id="JANCYU010000024">
    <property type="protein sequence ID" value="KAK4524632.1"/>
    <property type="molecule type" value="Genomic_DNA"/>
</dbReference>
<protein>
    <recommendedName>
        <fullName evidence="3">Phytoene synthase</fullName>
    </recommendedName>
</protein>
<dbReference type="Proteomes" id="UP001300502">
    <property type="component" value="Unassembled WGS sequence"/>
</dbReference>
<sequence length="300" mass="35189">MEEEDHHHRARDDDRFGYCLDLLRRYDHDQFLVNLVQPRNHRRAHAALRALNIELARIRHVVTNEDLGRLRIDFFRQGLERAFTATTTTTTIPKQTPVLDLVSETIAQFALSKQWFDRLLSAREADLSVPNFKSIQDVEQFAEMTQSSLLYAYLETFGEQLHPSSPVYQAASHLGRSLGLTILLRGTRHHIESRLCYFPQEWIQKYNVDLSRHYRGQWNESNSIHMLQAMSNAASSHLVAARQYVHEIPVDVLPAFVSSAIVDVYLAKIRRYRYQMLDPRVEFAASLGWKLLWNKWRRRF</sequence>
<name>A0AAV9IB88_9RHOD</name>
<proteinExistence type="predicted"/>
<evidence type="ECO:0008006" key="3">
    <source>
        <dbReference type="Google" id="ProtNLM"/>
    </source>
</evidence>
<dbReference type="AlphaFoldDB" id="A0AAV9IB88"/>
<dbReference type="Gene3D" id="1.10.600.10">
    <property type="entry name" value="Farnesyl Diphosphate Synthase"/>
    <property type="match status" value="1"/>
</dbReference>
<dbReference type="Pfam" id="PF00494">
    <property type="entry name" value="SQS_PSY"/>
    <property type="match status" value="1"/>
</dbReference>
<evidence type="ECO:0000313" key="2">
    <source>
        <dbReference type="Proteomes" id="UP001300502"/>
    </source>
</evidence>
<gene>
    <name evidence="1" type="ORF">GAYE_SCF04G2533</name>
</gene>
<dbReference type="InterPro" id="IPR008949">
    <property type="entry name" value="Isoprenoid_synthase_dom_sf"/>
</dbReference>
<reference evidence="1 2" key="1">
    <citation type="submission" date="2022-07" db="EMBL/GenBank/DDBJ databases">
        <title>Genome-wide signatures of adaptation to extreme environments.</title>
        <authorList>
            <person name="Cho C.H."/>
            <person name="Yoon H.S."/>
        </authorList>
    </citation>
    <scope>NUCLEOTIDE SEQUENCE [LARGE SCALE GENOMIC DNA]</scope>
    <source>
        <strain evidence="1 2">108.79 E11</strain>
    </source>
</reference>
<accession>A0AAV9IB88</accession>
<dbReference type="InterPro" id="IPR002060">
    <property type="entry name" value="Squ/phyt_synthse"/>
</dbReference>